<evidence type="ECO:0000313" key="2">
    <source>
        <dbReference type="Proteomes" id="UP000789831"/>
    </source>
</evidence>
<sequence length="237" mass="27456">MENLFSGEPFEYSEYFVKTKLHEWKEKYFLLWLEESGKDLFGKQTISRPTNDMAQTFPEISRSCHFPLQMLFRQHCANHSQGRRRFCDLTLNLVDMNAATEQTVKKVPNDVSEWWMQRELNNFKGREKLSMVRDSLSQVEWTAARNKETREVDALGEDGAKHDNDFESVEKEPKRLRKHAENVLPDGSVLSPPPADFISLSDVAICDSDDDDDEEIPTMNSFFSSVPANIQNWNLPS</sequence>
<gene>
    <name evidence="1" type="ORF">AGERDE_LOCUS9788</name>
</gene>
<organism evidence="1 2">
    <name type="scientific">Ambispora gerdemannii</name>
    <dbReference type="NCBI Taxonomy" id="144530"/>
    <lineage>
        <taxon>Eukaryota</taxon>
        <taxon>Fungi</taxon>
        <taxon>Fungi incertae sedis</taxon>
        <taxon>Mucoromycota</taxon>
        <taxon>Glomeromycotina</taxon>
        <taxon>Glomeromycetes</taxon>
        <taxon>Archaeosporales</taxon>
        <taxon>Ambisporaceae</taxon>
        <taxon>Ambispora</taxon>
    </lineage>
</organism>
<evidence type="ECO:0000313" key="1">
    <source>
        <dbReference type="EMBL" id="CAG8615040.1"/>
    </source>
</evidence>
<keyword evidence="2" id="KW-1185">Reference proteome</keyword>
<dbReference type="EMBL" id="CAJVPL010002601">
    <property type="protein sequence ID" value="CAG8615040.1"/>
    <property type="molecule type" value="Genomic_DNA"/>
</dbReference>
<protein>
    <submittedName>
        <fullName evidence="1">4970_t:CDS:1</fullName>
    </submittedName>
</protein>
<proteinExistence type="predicted"/>
<dbReference type="Proteomes" id="UP000789831">
    <property type="component" value="Unassembled WGS sequence"/>
</dbReference>
<comment type="caution">
    <text evidence="1">The sequence shown here is derived from an EMBL/GenBank/DDBJ whole genome shotgun (WGS) entry which is preliminary data.</text>
</comment>
<dbReference type="OrthoDB" id="10459602at2759"/>
<reference evidence="1" key="1">
    <citation type="submission" date="2021-06" db="EMBL/GenBank/DDBJ databases">
        <authorList>
            <person name="Kallberg Y."/>
            <person name="Tangrot J."/>
            <person name="Rosling A."/>
        </authorList>
    </citation>
    <scope>NUCLEOTIDE SEQUENCE</scope>
    <source>
        <strain evidence="1">MT106</strain>
    </source>
</reference>
<accession>A0A9N9GLR5</accession>
<dbReference type="AlphaFoldDB" id="A0A9N9GLR5"/>
<name>A0A9N9GLR5_9GLOM</name>